<accession>A0A8S1HU93</accession>
<protein>
    <submittedName>
        <fullName evidence="2">Uncharacterized protein</fullName>
    </submittedName>
</protein>
<comment type="caution">
    <text evidence="2">The sequence shown here is derived from an EMBL/GenBank/DDBJ whole genome shotgun (WGS) entry which is preliminary data.</text>
</comment>
<dbReference type="AlphaFoldDB" id="A0A8S1HU93"/>
<evidence type="ECO:0000256" key="1">
    <source>
        <dbReference type="SAM" id="MobiDB-lite"/>
    </source>
</evidence>
<dbReference type="Proteomes" id="UP000835052">
    <property type="component" value="Unassembled WGS sequence"/>
</dbReference>
<keyword evidence="3" id="KW-1185">Reference proteome</keyword>
<feature type="compositionally biased region" description="Polar residues" evidence="1">
    <location>
        <begin position="75"/>
        <end position="96"/>
    </location>
</feature>
<reference evidence="2" key="1">
    <citation type="submission" date="2020-10" db="EMBL/GenBank/DDBJ databases">
        <authorList>
            <person name="Kikuchi T."/>
        </authorList>
    </citation>
    <scope>NUCLEOTIDE SEQUENCE</scope>
    <source>
        <strain evidence="2">NKZ352</strain>
    </source>
</reference>
<evidence type="ECO:0000313" key="2">
    <source>
        <dbReference type="EMBL" id="CAD6199385.1"/>
    </source>
</evidence>
<feature type="region of interest" description="Disordered" evidence="1">
    <location>
        <begin position="56"/>
        <end position="96"/>
    </location>
</feature>
<name>A0A8S1HU93_9PELO</name>
<sequence>MLALVKVVTRNASERPFGVSNVQARGTPGVPILFACELDTQSQAEAHSCGRSRNCWQRDTDKAMMGPPRKMPSRPSASRISSNKAERSSSAPPNSYNELVLFCPWRLNDNFK</sequence>
<proteinExistence type="predicted"/>
<dbReference type="EMBL" id="CAJGYM010000172">
    <property type="protein sequence ID" value="CAD6199385.1"/>
    <property type="molecule type" value="Genomic_DNA"/>
</dbReference>
<gene>
    <name evidence="2" type="ORF">CAUJ_LOCUS15288</name>
</gene>
<evidence type="ECO:0000313" key="3">
    <source>
        <dbReference type="Proteomes" id="UP000835052"/>
    </source>
</evidence>
<organism evidence="2 3">
    <name type="scientific">Caenorhabditis auriculariae</name>
    <dbReference type="NCBI Taxonomy" id="2777116"/>
    <lineage>
        <taxon>Eukaryota</taxon>
        <taxon>Metazoa</taxon>
        <taxon>Ecdysozoa</taxon>
        <taxon>Nematoda</taxon>
        <taxon>Chromadorea</taxon>
        <taxon>Rhabditida</taxon>
        <taxon>Rhabditina</taxon>
        <taxon>Rhabditomorpha</taxon>
        <taxon>Rhabditoidea</taxon>
        <taxon>Rhabditidae</taxon>
        <taxon>Peloderinae</taxon>
        <taxon>Caenorhabditis</taxon>
    </lineage>
</organism>